<evidence type="ECO:0000256" key="1">
    <source>
        <dbReference type="ARBA" id="ARBA00008372"/>
    </source>
</evidence>
<dbReference type="PANTHER" id="PTHR15092">
    <property type="entry name" value="POLY A -SPECIFIC RIBONUCLEASE/TARGET OF EGR1, MEMBER 1"/>
    <property type="match status" value="1"/>
</dbReference>
<dbReference type="GO" id="GO:0003723">
    <property type="term" value="F:RNA binding"/>
    <property type="evidence" value="ECO:0007669"/>
    <property type="project" value="TreeGrafter"/>
</dbReference>
<comment type="caution">
    <text evidence="2">The sequence shown here is derived from an EMBL/GenBank/DDBJ whole genome shotgun (WGS) entry which is preliminary data.</text>
</comment>
<sequence>MSGQSNIFAEFTSLVEKAAFVTVDTELSGLTEDRNNITSLDEYLLLLRDGVTTYSMRGYRRLECEASTSGRSKRQKKVNRYGLQRYLEVIKKHNKPLVVHNGLLDLLHLYDKFIGVIPELPGDICNALYTKLGPGIYDTKYVSRTLQSLGIQETLKYVYGLLNIYV</sequence>
<comment type="similarity">
    <text evidence="1">Belongs to the CAF1 family.</text>
</comment>
<dbReference type="Pfam" id="PF04857">
    <property type="entry name" value="CAF1"/>
    <property type="match status" value="1"/>
</dbReference>
<dbReference type="PANTHER" id="PTHR15092:SF22">
    <property type="entry name" value="POLY(A)-SPECIFIC RIBONUCLEASE PNLDC1"/>
    <property type="match status" value="1"/>
</dbReference>
<proteinExistence type="inferred from homology"/>
<dbReference type="GO" id="GO:0000175">
    <property type="term" value="F:3'-5'-RNA exonuclease activity"/>
    <property type="evidence" value="ECO:0007669"/>
    <property type="project" value="TreeGrafter"/>
</dbReference>
<accession>A7ATM5</accession>
<dbReference type="Gene3D" id="3.30.420.10">
    <property type="entry name" value="Ribonuclease H-like superfamily/Ribonuclease H"/>
    <property type="match status" value="1"/>
</dbReference>
<dbReference type="AlphaFoldDB" id="A7ATM5"/>
<dbReference type="InterPro" id="IPR012337">
    <property type="entry name" value="RNaseH-like_sf"/>
</dbReference>
<dbReference type="STRING" id="5865.A7ATM5"/>
<gene>
    <name evidence="2" type="ORF">BBOV_II003310</name>
</gene>
<organism evidence="2 3">
    <name type="scientific">Babesia bovis</name>
    <dbReference type="NCBI Taxonomy" id="5865"/>
    <lineage>
        <taxon>Eukaryota</taxon>
        <taxon>Sar</taxon>
        <taxon>Alveolata</taxon>
        <taxon>Apicomplexa</taxon>
        <taxon>Aconoidasida</taxon>
        <taxon>Piroplasmida</taxon>
        <taxon>Babesiidae</taxon>
        <taxon>Babesia</taxon>
    </lineage>
</organism>
<protein>
    <submittedName>
        <fullName evidence="2">Uncharacterized protein</fullName>
    </submittedName>
</protein>
<dbReference type="eggNOG" id="KOG1990">
    <property type="taxonomic scope" value="Eukaryota"/>
</dbReference>
<evidence type="ECO:0000313" key="2">
    <source>
        <dbReference type="EMBL" id="EDO06286.1"/>
    </source>
</evidence>
<reference evidence="2 3" key="1">
    <citation type="journal article" date="2007" name="PLoS Pathog.">
        <title>Genome sequence of Babesia bovis and comparative analysis of apicomplexan hemoprotozoa.</title>
        <authorList>
            <person name="Brayton K.A."/>
            <person name="Lau A.O.T."/>
            <person name="Herndon D.R."/>
            <person name="Hannick L."/>
            <person name="Kappmeyer L.S."/>
            <person name="Berens S.J."/>
            <person name="Bidwell S.L."/>
            <person name="Brown W.C."/>
            <person name="Crabtree J."/>
            <person name="Fadrosh D."/>
            <person name="Feldblum T."/>
            <person name="Forberger H.A."/>
            <person name="Haas B.J."/>
            <person name="Howell J.M."/>
            <person name="Khouri H."/>
            <person name="Koo H."/>
            <person name="Mann D.J."/>
            <person name="Norimine J."/>
            <person name="Paulsen I.T."/>
            <person name="Radune D."/>
            <person name="Ren Q."/>
            <person name="Smith R.K. Jr."/>
            <person name="Suarez C.E."/>
            <person name="White O."/>
            <person name="Wortman J.R."/>
            <person name="Knowles D.P. Jr."/>
            <person name="McElwain T.F."/>
            <person name="Nene V.M."/>
        </authorList>
    </citation>
    <scope>NUCLEOTIDE SEQUENCE [LARGE SCALE GENOMIC DNA]</scope>
    <source>
        <strain evidence="2">T2Bo</strain>
    </source>
</reference>
<dbReference type="Proteomes" id="UP000002173">
    <property type="component" value="Chromosome 2"/>
</dbReference>
<dbReference type="VEuPathDB" id="PiroplasmaDB:BBOV_II003310"/>
<dbReference type="SUPFAM" id="SSF53098">
    <property type="entry name" value="Ribonuclease H-like"/>
    <property type="match status" value="1"/>
</dbReference>
<keyword evidence="3" id="KW-1185">Reference proteome</keyword>
<dbReference type="InterPro" id="IPR006941">
    <property type="entry name" value="RNase_CAF1"/>
</dbReference>
<name>A7ATM5_BABBO</name>
<evidence type="ECO:0000313" key="3">
    <source>
        <dbReference type="Proteomes" id="UP000002173"/>
    </source>
</evidence>
<dbReference type="InterPro" id="IPR051181">
    <property type="entry name" value="CAF1_poly(A)_ribonucleases"/>
</dbReference>
<dbReference type="EMBL" id="AAXT01000003">
    <property type="protein sequence ID" value="EDO06286.1"/>
    <property type="molecule type" value="Genomic_DNA"/>
</dbReference>
<dbReference type="InterPro" id="IPR036397">
    <property type="entry name" value="RNaseH_sf"/>
</dbReference>
<dbReference type="InParanoid" id="A7ATM5"/>